<keyword evidence="3" id="KW-1185">Reference proteome</keyword>
<feature type="region of interest" description="Disordered" evidence="1">
    <location>
        <begin position="178"/>
        <end position="208"/>
    </location>
</feature>
<feature type="region of interest" description="Disordered" evidence="1">
    <location>
        <begin position="306"/>
        <end position="360"/>
    </location>
</feature>
<organism evidence="2 3">
    <name type="scientific">Sinanodonta woodiana</name>
    <name type="common">Chinese pond mussel</name>
    <name type="synonym">Anodonta woodiana</name>
    <dbReference type="NCBI Taxonomy" id="1069815"/>
    <lineage>
        <taxon>Eukaryota</taxon>
        <taxon>Metazoa</taxon>
        <taxon>Spiralia</taxon>
        <taxon>Lophotrochozoa</taxon>
        <taxon>Mollusca</taxon>
        <taxon>Bivalvia</taxon>
        <taxon>Autobranchia</taxon>
        <taxon>Heteroconchia</taxon>
        <taxon>Palaeoheterodonta</taxon>
        <taxon>Unionida</taxon>
        <taxon>Unionoidea</taxon>
        <taxon>Unionidae</taxon>
        <taxon>Unioninae</taxon>
        <taxon>Sinanodonta</taxon>
    </lineage>
</organism>
<evidence type="ECO:0000313" key="3">
    <source>
        <dbReference type="Proteomes" id="UP001634394"/>
    </source>
</evidence>
<dbReference type="Proteomes" id="UP001634394">
    <property type="component" value="Unassembled WGS sequence"/>
</dbReference>
<feature type="compositionally biased region" description="Low complexity" evidence="1">
    <location>
        <begin position="332"/>
        <end position="341"/>
    </location>
</feature>
<protein>
    <submittedName>
        <fullName evidence="2">Uncharacterized protein</fullName>
    </submittedName>
</protein>
<proteinExistence type="predicted"/>
<name>A0ABD3W6D3_SINWO</name>
<dbReference type="EMBL" id="JBJQND010000008">
    <property type="protein sequence ID" value="KAL3869206.1"/>
    <property type="molecule type" value="Genomic_DNA"/>
</dbReference>
<sequence length="501" mass="56185">MTMEVNETIESLLGPLRAKRNPPEFKPRSRSLHDLPGGIRVPIIKASRQPRLKDKLKETMAGLQELELLREMHQKLVIDAKHSGVCKDSKKLAGPGISFGCFCTSKLSDISEERMSGIEAEEMQDVPVQDTLKYRDSYSPYVKSHSKDTHSLCVTNGSVLRNSSQEPGNTQVEAVFDEEDSYSGSSDAPELNKSVNRKGDGTSKSAEMQMRLRRSSFRCEAVLTHHKTNPRFFQNASAMCNYPSPMHAVLRQFSSVSRENVSDKSRQILKETAIEKETYPLKRVNVSPNITNTSPKNAECNNMKVGNISDDRGNHSGNIAVDTSLHRKTKYNAAENNSENDNNQKENSRCDKTSDRTISKESNKEFIRVDSAWDLTPKQGLNMSRRMSLPASLRPFSTPISSSNVFSASDNDLNLFKKRLNYLSQTSQKDDDKVEINNTCDPRGASEGEGYDEPKKSIEVQNVNVVNCPINLKPHRSFSEVQLRDPATITRLHKTVRQTAV</sequence>
<evidence type="ECO:0000313" key="2">
    <source>
        <dbReference type="EMBL" id="KAL3869206.1"/>
    </source>
</evidence>
<evidence type="ECO:0000256" key="1">
    <source>
        <dbReference type="SAM" id="MobiDB-lite"/>
    </source>
</evidence>
<feature type="compositionally biased region" description="Basic and acidic residues" evidence="1">
    <location>
        <begin position="342"/>
        <end position="360"/>
    </location>
</feature>
<reference evidence="2 3" key="1">
    <citation type="submission" date="2024-11" db="EMBL/GenBank/DDBJ databases">
        <title>Chromosome-level genome assembly of the freshwater bivalve Anodonta woodiana.</title>
        <authorList>
            <person name="Chen X."/>
        </authorList>
    </citation>
    <scope>NUCLEOTIDE SEQUENCE [LARGE SCALE GENOMIC DNA]</scope>
    <source>
        <strain evidence="2">MN2024</strain>
        <tissue evidence="2">Gills</tissue>
    </source>
</reference>
<accession>A0ABD3W6D3</accession>
<feature type="region of interest" description="Disordered" evidence="1">
    <location>
        <begin position="433"/>
        <end position="456"/>
    </location>
</feature>
<dbReference type="AlphaFoldDB" id="A0ABD3W6D3"/>
<gene>
    <name evidence="2" type="ORF">ACJMK2_041916</name>
</gene>
<comment type="caution">
    <text evidence="2">The sequence shown here is derived from an EMBL/GenBank/DDBJ whole genome shotgun (WGS) entry which is preliminary data.</text>
</comment>